<dbReference type="Gene3D" id="2.40.160.50">
    <property type="entry name" value="membrane protein fhac: a member of the omp85/tpsb transporter family"/>
    <property type="match status" value="1"/>
</dbReference>
<dbReference type="EMBL" id="BARW01030028">
    <property type="protein sequence ID" value="GAJ15294.1"/>
    <property type="molecule type" value="Genomic_DNA"/>
</dbReference>
<reference evidence="4" key="1">
    <citation type="journal article" date="2014" name="Front. Microbiol.">
        <title>High frequency of phylogenetically diverse reductive dehalogenase-homologous genes in deep subseafloor sedimentary metagenomes.</title>
        <authorList>
            <person name="Kawai M."/>
            <person name="Futagami T."/>
            <person name="Toyoda A."/>
            <person name="Takaki Y."/>
            <person name="Nishi S."/>
            <person name="Hori S."/>
            <person name="Arai W."/>
            <person name="Tsubouchi T."/>
            <person name="Morono Y."/>
            <person name="Uchiyama I."/>
            <person name="Ito T."/>
            <person name="Fujiyama A."/>
            <person name="Inagaki F."/>
            <person name="Takami H."/>
        </authorList>
    </citation>
    <scope>NUCLEOTIDE SEQUENCE</scope>
    <source>
        <strain evidence="4">Expedition CK06-06</strain>
    </source>
</reference>
<feature type="non-terminal residue" evidence="4">
    <location>
        <position position="250"/>
    </location>
</feature>
<protein>
    <recommendedName>
        <fullName evidence="3">Bacterial surface antigen (D15) domain-containing protein</fullName>
    </recommendedName>
</protein>
<dbReference type="InterPro" id="IPR000184">
    <property type="entry name" value="Bac_surfAg_D15"/>
</dbReference>
<dbReference type="Pfam" id="PF01103">
    <property type="entry name" value="Omp85"/>
    <property type="match status" value="1"/>
</dbReference>
<sequence>LEGSASDVLERHNLYFSTLIGKEFQYGIVYLNRSFLPTFWLNLYREKYYSLSRGELHQVELEGQSLGLVYQIDDRQGLGVSYSNQWMDTPFLASSGGLEAWQGKANNMSVVWEFADLVPVCDPDLSQEGKRVEVGVEYSGRGLGSDLEYTAFNIDGRGYTKFPGGNSLALRILAKRVDNRLSFPKVLLSLGGVSDLRGYANNSQMGENLIFTSLEYRFLWLKMIGGSPLLYIDRLGGALFFDAGCIWGED</sequence>
<proteinExistence type="predicted"/>
<feature type="domain" description="Bacterial surface antigen (D15)" evidence="3">
    <location>
        <begin position="126"/>
        <end position="249"/>
    </location>
</feature>
<evidence type="ECO:0000256" key="2">
    <source>
        <dbReference type="ARBA" id="ARBA00023136"/>
    </source>
</evidence>
<keyword evidence="2" id="KW-0472">Membrane</keyword>
<evidence type="ECO:0000256" key="1">
    <source>
        <dbReference type="ARBA" id="ARBA00004370"/>
    </source>
</evidence>
<gene>
    <name evidence="4" type="ORF">S12H4_48111</name>
</gene>
<feature type="non-terminal residue" evidence="4">
    <location>
        <position position="1"/>
    </location>
</feature>
<dbReference type="AlphaFoldDB" id="X1UCR4"/>
<dbReference type="GO" id="GO:0019867">
    <property type="term" value="C:outer membrane"/>
    <property type="evidence" value="ECO:0007669"/>
    <property type="project" value="InterPro"/>
</dbReference>
<evidence type="ECO:0000313" key="4">
    <source>
        <dbReference type="EMBL" id="GAJ15294.1"/>
    </source>
</evidence>
<organism evidence="4">
    <name type="scientific">marine sediment metagenome</name>
    <dbReference type="NCBI Taxonomy" id="412755"/>
    <lineage>
        <taxon>unclassified sequences</taxon>
        <taxon>metagenomes</taxon>
        <taxon>ecological metagenomes</taxon>
    </lineage>
</organism>
<comment type="subcellular location">
    <subcellularLocation>
        <location evidence="1">Membrane</location>
    </subcellularLocation>
</comment>
<accession>X1UCR4</accession>
<name>X1UCR4_9ZZZZ</name>
<comment type="caution">
    <text evidence="4">The sequence shown here is derived from an EMBL/GenBank/DDBJ whole genome shotgun (WGS) entry which is preliminary data.</text>
</comment>
<evidence type="ECO:0000259" key="3">
    <source>
        <dbReference type="Pfam" id="PF01103"/>
    </source>
</evidence>